<gene>
    <name evidence="4" type="ORF">V3851_26590</name>
</gene>
<dbReference type="InterPro" id="IPR031107">
    <property type="entry name" value="Small_HSP"/>
</dbReference>
<evidence type="ECO:0000256" key="1">
    <source>
        <dbReference type="PROSITE-ProRule" id="PRU00285"/>
    </source>
</evidence>
<comment type="similarity">
    <text evidence="1 2">Belongs to the small heat shock protein (HSP20) family.</text>
</comment>
<evidence type="ECO:0000313" key="4">
    <source>
        <dbReference type="EMBL" id="MEF2969341.1"/>
    </source>
</evidence>
<sequence>METGVEQSLLIARKTRKQGDLVLSYVCYITGNTFQKFRIRGDVQIGARLGFATPRIDVFENEHEVIVSCEIPGLDKKENLHIDVDENMLTISGTIKQANEMKQEQINRKERFVGRFQRAVSLPTRVQTEGTTATYRNGILEVRMPRLKSDTQRQIDVQLIKMYRGVT</sequence>
<protein>
    <submittedName>
        <fullName evidence="4">Hsp20/alpha crystallin family protein</fullName>
    </submittedName>
</protein>
<evidence type="ECO:0000313" key="5">
    <source>
        <dbReference type="Proteomes" id="UP001306950"/>
    </source>
</evidence>
<comment type="caution">
    <text evidence="4">The sequence shown here is derived from an EMBL/GenBank/DDBJ whole genome shotgun (WGS) entry which is preliminary data.</text>
</comment>
<dbReference type="InterPro" id="IPR002068">
    <property type="entry name" value="A-crystallin/Hsp20_dom"/>
</dbReference>
<dbReference type="EMBL" id="JAZHPZ010000032">
    <property type="protein sequence ID" value="MEF2969341.1"/>
    <property type="molecule type" value="Genomic_DNA"/>
</dbReference>
<dbReference type="Gene3D" id="2.60.40.790">
    <property type="match status" value="1"/>
</dbReference>
<keyword evidence="5" id="KW-1185">Reference proteome</keyword>
<name>A0ABU7W075_9BACL</name>
<dbReference type="Pfam" id="PF00011">
    <property type="entry name" value="HSP20"/>
    <property type="match status" value="1"/>
</dbReference>
<dbReference type="RefSeq" id="WP_331849414.1">
    <property type="nucleotide sequence ID" value="NZ_JAZHPZ010000032.1"/>
</dbReference>
<evidence type="ECO:0000256" key="2">
    <source>
        <dbReference type="RuleBase" id="RU003616"/>
    </source>
</evidence>
<dbReference type="SUPFAM" id="SSF49764">
    <property type="entry name" value="HSP20-like chaperones"/>
    <property type="match status" value="1"/>
</dbReference>
<feature type="domain" description="SHSP" evidence="3">
    <location>
        <begin position="47"/>
        <end position="160"/>
    </location>
</feature>
<proteinExistence type="inferred from homology"/>
<accession>A0ABU7W075</accession>
<reference evidence="4 5" key="1">
    <citation type="submission" date="2024-02" db="EMBL/GenBank/DDBJ databases">
        <title>A nitrogen-fixing paenibacillus bacterium.</title>
        <authorList>
            <person name="Zhang W.L."/>
            <person name="Chen S.F."/>
        </authorList>
    </citation>
    <scope>NUCLEOTIDE SEQUENCE [LARGE SCALE GENOMIC DNA]</scope>
    <source>
        <strain evidence="4 5">M1</strain>
    </source>
</reference>
<dbReference type="Proteomes" id="UP001306950">
    <property type="component" value="Unassembled WGS sequence"/>
</dbReference>
<evidence type="ECO:0000259" key="3">
    <source>
        <dbReference type="PROSITE" id="PS01031"/>
    </source>
</evidence>
<dbReference type="PANTHER" id="PTHR11527">
    <property type="entry name" value="HEAT-SHOCK PROTEIN 20 FAMILY MEMBER"/>
    <property type="match status" value="1"/>
</dbReference>
<dbReference type="CDD" id="cd06464">
    <property type="entry name" value="ACD_sHsps-like"/>
    <property type="match status" value="1"/>
</dbReference>
<dbReference type="InterPro" id="IPR008978">
    <property type="entry name" value="HSP20-like_chaperone"/>
</dbReference>
<organism evidence="4 5">
    <name type="scientific">Paenibacillus haidiansis</name>
    <dbReference type="NCBI Taxonomy" id="1574488"/>
    <lineage>
        <taxon>Bacteria</taxon>
        <taxon>Bacillati</taxon>
        <taxon>Bacillota</taxon>
        <taxon>Bacilli</taxon>
        <taxon>Bacillales</taxon>
        <taxon>Paenibacillaceae</taxon>
        <taxon>Paenibacillus</taxon>
    </lineage>
</organism>
<dbReference type="PROSITE" id="PS01031">
    <property type="entry name" value="SHSP"/>
    <property type="match status" value="1"/>
</dbReference>